<keyword evidence="3" id="KW-1185">Reference proteome</keyword>
<proteinExistence type="predicted"/>
<dbReference type="PANTHER" id="PTHR34203:SF15">
    <property type="entry name" value="SLL1173 PROTEIN"/>
    <property type="match status" value="1"/>
</dbReference>
<dbReference type="GO" id="GO:0032259">
    <property type="term" value="P:methylation"/>
    <property type="evidence" value="ECO:0007669"/>
    <property type="project" value="UniProtKB-KW"/>
</dbReference>
<dbReference type="PANTHER" id="PTHR34203">
    <property type="entry name" value="METHYLTRANSFERASE, FKBM FAMILY PROTEIN"/>
    <property type="match status" value="1"/>
</dbReference>
<dbReference type="EMBL" id="FWWY01000002">
    <property type="protein sequence ID" value="SMC07897.1"/>
    <property type="molecule type" value="Genomic_DNA"/>
</dbReference>
<dbReference type="InterPro" id="IPR052514">
    <property type="entry name" value="SAM-dependent_MTase"/>
</dbReference>
<dbReference type="AlphaFoldDB" id="A0A1W1WNL1"/>
<keyword evidence="2" id="KW-0489">Methyltransferase</keyword>
<evidence type="ECO:0000313" key="2">
    <source>
        <dbReference type="EMBL" id="SMC07897.1"/>
    </source>
</evidence>
<reference evidence="3" key="1">
    <citation type="submission" date="2017-04" db="EMBL/GenBank/DDBJ databases">
        <authorList>
            <person name="Varghese N."/>
            <person name="Submissions S."/>
        </authorList>
    </citation>
    <scope>NUCLEOTIDE SEQUENCE [LARGE SCALE GENOMIC DNA]</scope>
    <source>
        <strain evidence="3">DSM 9293</strain>
    </source>
</reference>
<protein>
    <submittedName>
        <fullName evidence="2">Methyltransferase, FkbM family</fullName>
    </submittedName>
</protein>
<dbReference type="Proteomes" id="UP000192660">
    <property type="component" value="Unassembled WGS sequence"/>
</dbReference>
<dbReference type="InterPro" id="IPR006342">
    <property type="entry name" value="FkbM_mtfrase"/>
</dbReference>
<dbReference type="NCBIfam" id="TIGR01444">
    <property type="entry name" value="fkbM_fam"/>
    <property type="match status" value="1"/>
</dbReference>
<organism evidence="2 3">
    <name type="scientific">Sulfobacillus thermosulfidooxidans (strain DSM 9293 / VKM B-1269 / AT-1)</name>
    <dbReference type="NCBI Taxonomy" id="929705"/>
    <lineage>
        <taxon>Bacteria</taxon>
        <taxon>Bacillati</taxon>
        <taxon>Bacillota</taxon>
        <taxon>Clostridia</taxon>
        <taxon>Eubacteriales</taxon>
        <taxon>Clostridiales Family XVII. Incertae Sedis</taxon>
        <taxon>Sulfobacillus</taxon>
    </lineage>
</organism>
<feature type="domain" description="Methyltransferase FkbM" evidence="1">
    <location>
        <begin position="112"/>
        <end position="278"/>
    </location>
</feature>
<dbReference type="SUPFAM" id="SSF53335">
    <property type="entry name" value="S-adenosyl-L-methionine-dependent methyltransferases"/>
    <property type="match status" value="1"/>
</dbReference>
<dbReference type="GO" id="GO:0008168">
    <property type="term" value="F:methyltransferase activity"/>
    <property type="evidence" value="ECO:0007669"/>
    <property type="project" value="UniProtKB-KW"/>
</dbReference>
<dbReference type="Pfam" id="PF05050">
    <property type="entry name" value="Methyltransf_21"/>
    <property type="match status" value="1"/>
</dbReference>
<sequence>MIGNKEAETQQFPVANHTFRQSALNVVRAYRAGRGLSKWALPLWVAAYSKDTLAHAFASNRRKVFLVHEANHDLSIALRCNPSDISVLREVFLDRSYEFPYPINRHDPTIVDLGANIGLASAFLQAKYPYATIICVEPLNENVGMIRLNCELGKFTWKIEPSAVSDAIGAVKFFASEWWGSGSIVPRVGLSRQSSPNRYEHAWKLPIRSVNTITMAELIRKYSLEFIDILKIDIEGAEADLILNATGWIEKVGSIAIEIHDKYVDGPVIRRALADRGFFLSGSSLGCEFYVRR</sequence>
<evidence type="ECO:0000313" key="3">
    <source>
        <dbReference type="Proteomes" id="UP000192660"/>
    </source>
</evidence>
<gene>
    <name evidence="2" type="ORF">SAMN00768000_3519</name>
</gene>
<accession>A0A1W1WNL1</accession>
<evidence type="ECO:0000259" key="1">
    <source>
        <dbReference type="Pfam" id="PF05050"/>
    </source>
</evidence>
<dbReference type="Gene3D" id="3.40.50.150">
    <property type="entry name" value="Vaccinia Virus protein VP39"/>
    <property type="match status" value="1"/>
</dbReference>
<dbReference type="InterPro" id="IPR029063">
    <property type="entry name" value="SAM-dependent_MTases_sf"/>
</dbReference>
<name>A0A1W1WNL1_SULTA</name>
<keyword evidence="2" id="KW-0808">Transferase</keyword>